<feature type="non-terminal residue" evidence="2">
    <location>
        <position position="1"/>
    </location>
</feature>
<dbReference type="HOGENOM" id="CLU_3359609_0_0_1"/>
<evidence type="ECO:0000313" key="2">
    <source>
        <dbReference type="EMBL" id="EMG50048.1"/>
    </source>
</evidence>
<evidence type="ECO:0000256" key="1">
    <source>
        <dbReference type="SAM" id="MobiDB-lite"/>
    </source>
</evidence>
<evidence type="ECO:0000313" key="3">
    <source>
        <dbReference type="Proteomes" id="UP000011777"/>
    </source>
</evidence>
<dbReference type="EMBL" id="AOGT01000393">
    <property type="protein sequence ID" value="EMG50048.1"/>
    <property type="molecule type" value="Genomic_DNA"/>
</dbReference>
<keyword evidence="3" id="KW-1185">Reference proteome</keyword>
<dbReference type="AlphaFoldDB" id="M3JD00"/>
<organism evidence="2 3">
    <name type="scientific">Candida maltosa (strain Xu316)</name>
    <name type="common">Yeast</name>
    <dbReference type="NCBI Taxonomy" id="1245528"/>
    <lineage>
        <taxon>Eukaryota</taxon>
        <taxon>Fungi</taxon>
        <taxon>Dikarya</taxon>
        <taxon>Ascomycota</taxon>
        <taxon>Saccharomycotina</taxon>
        <taxon>Pichiomycetes</taxon>
        <taxon>Debaryomycetaceae</taxon>
        <taxon>Candida/Lodderomyces clade</taxon>
        <taxon>Candida</taxon>
    </lineage>
</organism>
<accession>M3JD00</accession>
<protein>
    <submittedName>
        <fullName evidence="2">Uncharacterized protein</fullName>
    </submittedName>
</protein>
<dbReference type="Proteomes" id="UP000011777">
    <property type="component" value="Unassembled WGS sequence"/>
</dbReference>
<proteinExistence type="predicted"/>
<comment type="caution">
    <text evidence="2">The sequence shown here is derived from an EMBL/GenBank/DDBJ whole genome shotgun (WGS) entry which is preliminary data.</text>
</comment>
<reference evidence="2 3" key="1">
    <citation type="submission" date="2013-02" db="EMBL/GenBank/DDBJ databases">
        <title>Genome sequence of Candida maltosa Xu316, a potential industrial strain for xylitol and ethanol production.</title>
        <authorList>
            <person name="Yu J."/>
            <person name="Wang Q."/>
            <person name="Geng X."/>
            <person name="Bao W."/>
            <person name="He P."/>
            <person name="Cai J."/>
        </authorList>
    </citation>
    <scope>NUCLEOTIDE SEQUENCE [LARGE SCALE GENOMIC DNA]</scope>
    <source>
        <strain evidence="3">Xu316</strain>
    </source>
</reference>
<gene>
    <name evidence="2" type="ORF">G210_4941</name>
</gene>
<feature type="region of interest" description="Disordered" evidence="1">
    <location>
        <begin position="1"/>
        <end position="24"/>
    </location>
</feature>
<name>M3JD00_CANMX</name>
<sequence length="36" mass="4178">MKDTIGKRSSLRKNQETTIKISPHLKDVKGESEKFF</sequence>